<proteinExistence type="predicted"/>
<keyword evidence="2" id="KW-1185">Reference proteome</keyword>
<evidence type="ECO:0000313" key="1">
    <source>
        <dbReference type="EMBL" id="SKC02521.1"/>
    </source>
</evidence>
<name>A0A1T5G263_9SPHN</name>
<dbReference type="OrthoDB" id="8100530at2"/>
<gene>
    <name evidence="1" type="ORF">SAMN06295937_10534</name>
</gene>
<dbReference type="AlphaFoldDB" id="A0A1T5G263"/>
<accession>A0A1T5G263</accession>
<organism evidence="1 2">
    <name type="scientific">Sphingopyxis flava</name>
    <dbReference type="NCBI Taxonomy" id="1507287"/>
    <lineage>
        <taxon>Bacteria</taxon>
        <taxon>Pseudomonadati</taxon>
        <taxon>Pseudomonadota</taxon>
        <taxon>Alphaproteobacteria</taxon>
        <taxon>Sphingomonadales</taxon>
        <taxon>Sphingomonadaceae</taxon>
        <taxon>Sphingopyxis</taxon>
    </lineage>
</organism>
<reference evidence="2" key="1">
    <citation type="submission" date="2017-02" db="EMBL/GenBank/DDBJ databases">
        <authorList>
            <person name="Varghese N."/>
            <person name="Submissions S."/>
        </authorList>
    </citation>
    <scope>NUCLEOTIDE SEQUENCE [LARGE SCALE GENOMIC DNA]</scope>
    <source>
        <strain evidence="2">R11H</strain>
    </source>
</reference>
<dbReference type="Proteomes" id="UP000190044">
    <property type="component" value="Unassembled WGS sequence"/>
</dbReference>
<evidence type="ECO:0000313" key="2">
    <source>
        <dbReference type="Proteomes" id="UP000190044"/>
    </source>
</evidence>
<dbReference type="EMBL" id="FUYP01000053">
    <property type="protein sequence ID" value="SKC02521.1"/>
    <property type="molecule type" value="Genomic_DNA"/>
</dbReference>
<protein>
    <submittedName>
        <fullName evidence="1">Uncharacterized protein</fullName>
    </submittedName>
</protein>
<dbReference type="RefSeq" id="WP_079640195.1">
    <property type="nucleotide sequence ID" value="NZ_FUYP01000053.1"/>
</dbReference>
<sequence>MTEKHDKFRELAENRTNRAMDSIRRIGNLSNRHLYEWDDAEIRKILKALKDAVAEVERKFAAPKVSREKSFKL</sequence>